<evidence type="ECO:0000313" key="2">
    <source>
        <dbReference type="Proteomes" id="UP000192257"/>
    </source>
</evidence>
<sequence>MSTASELHAKYNAAVKRFKDTEKAEAAAEEERDKKRALARKTQEGTKEHYLTWAKYWNAEVVLLEKIEQKYAAEYEKDSCYVDWMKHKHGVDSTEAQIAQHRAELARKREFVCTEGSPFWIKWYKLHYTALCVYYQLRAEGYDNIADELWRANEVYYNRIKEERNVKPFSEAWHAALRSLNTWQSSRYREEWDKAKQWCDSQLAKWNEFKPKGEPYAKELQDKICECAKNSLNTYAIVNDFEPGVLKDELGQKDQEIGGLHDIPGKLDATVGEMRTWFKSLIHMNQASINWQCKQLEEFEAFARTTVEQEWQNWSEKMTSSHINLVNWIQERIAEMTALEEEEATTRNKYNHEFNDSVQNIDNRRFALKEMLSGWILD</sequence>
<dbReference type="Proteomes" id="UP000192257">
    <property type="component" value="Unassembled WGS sequence"/>
</dbReference>
<dbReference type="EMBL" id="NBCO01000008">
    <property type="protein sequence ID" value="ORC90633.1"/>
    <property type="molecule type" value="Genomic_DNA"/>
</dbReference>
<evidence type="ECO:0000313" key="1">
    <source>
        <dbReference type="EMBL" id="ORC90633.1"/>
    </source>
</evidence>
<dbReference type="VEuPathDB" id="TriTrypDB:TM35_000084310"/>
<dbReference type="STRING" id="67003.A0A1X0P1Q9"/>
<dbReference type="AlphaFoldDB" id="A0A1X0P1Q9"/>
<reference evidence="1 2" key="1">
    <citation type="submission" date="2017-03" db="EMBL/GenBank/DDBJ databases">
        <title>An alternative strategy for trypanosome survival in the mammalian bloodstream revealed through genome and transcriptome analysis of the ubiquitous bovine parasite Trypanosoma (Megatrypanum) theileri.</title>
        <authorList>
            <person name="Kelly S."/>
            <person name="Ivens A."/>
            <person name="Mott A."/>
            <person name="O'Neill E."/>
            <person name="Emms D."/>
            <person name="Macleod O."/>
            <person name="Voorheis P."/>
            <person name="Matthews J."/>
            <person name="Matthews K."/>
            <person name="Carrington M."/>
        </authorList>
    </citation>
    <scope>NUCLEOTIDE SEQUENCE [LARGE SCALE GENOMIC DNA]</scope>
    <source>
        <strain evidence="1">Edinburgh</strain>
    </source>
</reference>
<keyword evidence="2" id="KW-1185">Reference proteome</keyword>
<organism evidence="1 2">
    <name type="scientific">Trypanosoma theileri</name>
    <dbReference type="NCBI Taxonomy" id="67003"/>
    <lineage>
        <taxon>Eukaryota</taxon>
        <taxon>Discoba</taxon>
        <taxon>Euglenozoa</taxon>
        <taxon>Kinetoplastea</taxon>
        <taxon>Metakinetoplastina</taxon>
        <taxon>Trypanosomatida</taxon>
        <taxon>Trypanosomatidae</taxon>
        <taxon>Trypanosoma</taxon>
    </lineage>
</organism>
<proteinExistence type="predicted"/>
<name>A0A1X0P1Q9_9TRYP</name>
<dbReference type="GeneID" id="39984076"/>
<accession>A0A1X0P1Q9</accession>
<dbReference type="RefSeq" id="XP_028884699.1">
    <property type="nucleotide sequence ID" value="XM_029024296.1"/>
</dbReference>
<protein>
    <submittedName>
        <fullName evidence="1">Uncharacterized protein</fullName>
    </submittedName>
</protein>
<gene>
    <name evidence="1" type="ORF">TM35_000084310</name>
</gene>
<comment type="caution">
    <text evidence="1">The sequence shown here is derived from an EMBL/GenBank/DDBJ whole genome shotgun (WGS) entry which is preliminary data.</text>
</comment>